<proteinExistence type="predicted"/>
<gene>
    <name evidence="1" type="ORF">GCM10007071_11880</name>
</gene>
<name>A0ABQ3AUM7_9GAMM</name>
<dbReference type="Proteomes" id="UP000601597">
    <property type="component" value="Unassembled WGS sequence"/>
</dbReference>
<comment type="caution">
    <text evidence="1">The sequence shown here is derived from an EMBL/GenBank/DDBJ whole genome shotgun (WGS) entry which is preliminary data.</text>
</comment>
<keyword evidence="2" id="KW-1185">Reference proteome</keyword>
<protein>
    <submittedName>
        <fullName evidence="1">Uncharacterized protein</fullName>
    </submittedName>
</protein>
<accession>A0ABQ3AUM7</accession>
<sequence>MKLAEIEINWSFAIHSALTLSFYSAFPAGPGRMVGIKDDRVGTPLCPHR</sequence>
<dbReference type="EMBL" id="BMXV01000002">
    <property type="protein sequence ID" value="GGY66632.1"/>
    <property type="molecule type" value="Genomic_DNA"/>
</dbReference>
<reference evidence="2" key="1">
    <citation type="journal article" date="2019" name="Int. J. Syst. Evol. Microbiol.">
        <title>The Global Catalogue of Microorganisms (GCM) 10K type strain sequencing project: providing services to taxonomists for standard genome sequencing and annotation.</title>
        <authorList>
            <consortium name="The Broad Institute Genomics Platform"/>
            <consortium name="The Broad Institute Genome Sequencing Center for Infectious Disease"/>
            <person name="Wu L."/>
            <person name="Ma J."/>
        </authorList>
    </citation>
    <scope>NUCLEOTIDE SEQUENCE [LARGE SCALE GENOMIC DNA]</scope>
    <source>
        <strain evidence="2">KCTC 22280</strain>
    </source>
</reference>
<evidence type="ECO:0000313" key="1">
    <source>
        <dbReference type="EMBL" id="GGY66632.1"/>
    </source>
</evidence>
<organism evidence="1 2">
    <name type="scientific">Marinobacter zhanjiangensis</name>
    <dbReference type="NCBI Taxonomy" id="578215"/>
    <lineage>
        <taxon>Bacteria</taxon>
        <taxon>Pseudomonadati</taxon>
        <taxon>Pseudomonadota</taxon>
        <taxon>Gammaproteobacteria</taxon>
        <taxon>Pseudomonadales</taxon>
        <taxon>Marinobacteraceae</taxon>
        <taxon>Marinobacter</taxon>
    </lineage>
</organism>
<evidence type="ECO:0000313" key="2">
    <source>
        <dbReference type="Proteomes" id="UP000601597"/>
    </source>
</evidence>